<keyword evidence="3" id="KW-1185">Reference proteome</keyword>
<gene>
    <name evidence="2" type="ORF">ACFQ1M_01585</name>
</gene>
<sequence length="73" mass="7957">MKSLSTLCGVLVAFFLSFQAIAQTPQGINYQTVIHDTGGNIVANQNIGFQLAIYKLATPTERYEETQSAMTNS</sequence>
<name>A0ABW3CSZ2_9FLAO</name>
<dbReference type="Proteomes" id="UP001596978">
    <property type="component" value="Unassembled WGS sequence"/>
</dbReference>
<feature type="chain" id="PRO_5047383284" evidence="1">
    <location>
        <begin position="23"/>
        <end position="73"/>
    </location>
</feature>
<keyword evidence="1" id="KW-0732">Signal</keyword>
<proteinExistence type="predicted"/>
<evidence type="ECO:0000313" key="3">
    <source>
        <dbReference type="Proteomes" id="UP001596978"/>
    </source>
</evidence>
<evidence type="ECO:0000256" key="1">
    <source>
        <dbReference type="SAM" id="SignalP"/>
    </source>
</evidence>
<evidence type="ECO:0000313" key="2">
    <source>
        <dbReference type="EMBL" id="MFD0860885.1"/>
    </source>
</evidence>
<comment type="caution">
    <text evidence="2">The sequence shown here is derived from an EMBL/GenBank/DDBJ whole genome shotgun (WGS) entry which is preliminary data.</text>
</comment>
<organism evidence="2 3">
    <name type="scientific">Sungkyunkwania multivorans</name>
    <dbReference type="NCBI Taxonomy" id="1173618"/>
    <lineage>
        <taxon>Bacteria</taxon>
        <taxon>Pseudomonadati</taxon>
        <taxon>Bacteroidota</taxon>
        <taxon>Flavobacteriia</taxon>
        <taxon>Flavobacteriales</taxon>
        <taxon>Flavobacteriaceae</taxon>
        <taxon>Sungkyunkwania</taxon>
    </lineage>
</organism>
<dbReference type="EMBL" id="JBHTJH010000002">
    <property type="protein sequence ID" value="MFD0860885.1"/>
    <property type="molecule type" value="Genomic_DNA"/>
</dbReference>
<feature type="signal peptide" evidence="1">
    <location>
        <begin position="1"/>
        <end position="22"/>
    </location>
</feature>
<protein>
    <submittedName>
        <fullName evidence="2">Uncharacterized protein</fullName>
    </submittedName>
</protein>
<accession>A0ABW3CSZ2</accession>
<reference evidence="3" key="1">
    <citation type="journal article" date="2019" name="Int. J. Syst. Evol. Microbiol.">
        <title>The Global Catalogue of Microorganisms (GCM) 10K type strain sequencing project: providing services to taxonomists for standard genome sequencing and annotation.</title>
        <authorList>
            <consortium name="The Broad Institute Genomics Platform"/>
            <consortium name="The Broad Institute Genome Sequencing Center for Infectious Disease"/>
            <person name="Wu L."/>
            <person name="Ma J."/>
        </authorList>
    </citation>
    <scope>NUCLEOTIDE SEQUENCE [LARGE SCALE GENOMIC DNA]</scope>
    <source>
        <strain evidence="3">CCUG 62952</strain>
    </source>
</reference>
<dbReference type="RefSeq" id="WP_386402851.1">
    <property type="nucleotide sequence ID" value="NZ_JBHTJH010000002.1"/>
</dbReference>